<keyword evidence="2" id="KW-1185">Reference proteome</keyword>
<name>A0ACC3SGX8_9PEZI</name>
<comment type="caution">
    <text evidence="1">The sequence shown here is derived from an EMBL/GenBank/DDBJ whole genome shotgun (WGS) entry which is preliminary data.</text>
</comment>
<gene>
    <name evidence="1" type="ORF">M8818_003629</name>
</gene>
<proteinExistence type="predicted"/>
<sequence length="185" mass="20814">MSGRIIDRLVTTCRQCRSDVTKPGRIVVVVRRAVPQQVTEDRGLLLHRLKRVGYSANVDRCLEEKAGDTLLLNQGIPARGEPEVITIIGEELSSIEGKVETLSRMIQTLQDQRQREHGEHDASQLEDSPIHHEIGELTSLTGHLSRIGEGQTYYIERHHCADLSREVRELDGLLYPAVYVLEATT</sequence>
<evidence type="ECO:0000313" key="2">
    <source>
        <dbReference type="Proteomes" id="UP001320706"/>
    </source>
</evidence>
<dbReference type="Proteomes" id="UP001320706">
    <property type="component" value="Unassembled WGS sequence"/>
</dbReference>
<evidence type="ECO:0000313" key="1">
    <source>
        <dbReference type="EMBL" id="KAK8210142.1"/>
    </source>
</evidence>
<reference evidence="1" key="1">
    <citation type="submission" date="2024-02" db="EMBL/GenBank/DDBJ databases">
        <title>Metagenome Assembled Genome of Zalaria obscura JY119.</title>
        <authorList>
            <person name="Vighnesh L."/>
            <person name="Jagadeeshwari U."/>
            <person name="Venkata Ramana C."/>
            <person name="Sasikala C."/>
        </authorList>
    </citation>
    <scope>NUCLEOTIDE SEQUENCE</scope>
    <source>
        <strain evidence="1">JY119</strain>
    </source>
</reference>
<organism evidence="1 2">
    <name type="scientific">Zalaria obscura</name>
    <dbReference type="NCBI Taxonomy" id="2024903"/>
    <lineage>
        <taxon>Eukaryota</taxon>
        <taxon>Fungi</taxon>
        <taxon>Dikarya</taxon>
        <taxon>Ascomycota</taxon>
        <taxon>Pezizomycotina</taxon>
        <taxon>Dothideomycetes</taxon>
        <taxon>Dothideomycetidae</taxon>
        <taxon>Dothideales</taxon>
        <taxon>Zalariaceae</taxon>
        <taxon>Zalaria</taxon>
    </lineage>
</organism>
<dbReference type="EMBL" id="JAMKPW020000016">
    <property type="protein sequence ID" value="KAK8210142.1"/>
    <property type="molecule type" value="Genomic_DNA"/>
</dbReference>
<accession>A0ACC3SGX8</accession>
<protein>
    <submittedName>
        <fullName evidence="1">Uncharacterized protein</fullName>
    </submittedName>
</protein>